<proteinExistence type="predicted"/>
<sequence length="244" mass="27510">MNKYLEKKYRCHHMTVYKNPDGDICIAHYAGSFGEPSQHIKISLDKPDGFFETSRCMSLDEAVQFGNEIIRRAKIAKKLLKRWEKAGIPADVPLDPQDVAENPYREGWFNGNERAKRLSDLWFSQKSTMTVEQGNEIGSAYISEVLGLGDKVTMRFSNGDRAACHEVGMKQAGVKMGEINVDGFWKKLNKIFPGVYTDEDIAFLVKEGGAGSVFHFLDQVTKSIPFNERSPILRAIGINAHVYK</sequence>
<accession>A0A0G1IL72</accession>
<comment type="caution">
    <text evidence="1">The sequence shown here is derived from an EMBL/GenBank/DDBJ whole genome shotgun (WGS) entry which is preliminary data.</text>
</comment>
<organism evidence="1 2">
    <name type="scientific">Candidatus Giovannonibacteria bacterium GW2011_GWA1_44_25</name>
    <dbReference type="NCBI Taxonomy" id="1618645"/>
    <lineage>
        <taxon>Bacteria</taxon>
        <taxon>Candidatus Giovannoniibacteriota</taxon>
    </lineage>
</organism>
<reference evidence="1 2" key="1">
    <citation type="journal article" date="2015" name="Nature">
        <title>rRNA introns, odd ribosomes, and small enigmatic genomes across a large radiation of phyla.</title>
        <authorList>
            <person name="Brown C.T."/>
            <person name="Hug L.A."/>
            <person name="Thomas B.C."/>
            <person name="Sharon I."/>
            <person name="Castelle C.J."/>
            <person name="Singh A."/>
            <person name="Wilkins M.J."/>
            <person name="Williams K.H."/>
            <person name="Banfield J.F."/>
        </authorList>
    </citation>
    <scope>NUCLEOTIDE SEQUENCE [LARGE SCALE GENOMIC DNA]</scope>
</reference>
<evidence type="ECO:0000313" key="2">
    <source>
        <dbReference type="Proteomes" id="UP000034087"/>
    </source>
</evidence>
<evidence type="ECO:0000313" key="1">
    <source>
        <dbReference type="EMBL" id="KKT60111.1"/>
    </source>
</evidence>
<protein>
    <submittedName>
        <fullName evidence="1">Uncharacterized protein</fullName>
    </submittedName>
</protein>
<name>A0A0G1IL72_9BACT</name>
<gene>
    <name evidence="1" type="ORF">UW53_C0003G0022</name>
</gene>
<dbReference type="EMBL" id="LCIR01000003">
    <property type="protein sequence ID" value="KKT60111.1"/>
    <property type="molecule type" value="Genomic_DNA"/>
</dbReference>
<dbReference type="Proteomes" id="UP000034087">
    <property type="component" value="Unassembled WGS sequence"/>
</dbReference>
<dbReference type="AlphaFoldDB" id="A0A0G1IL72"/>